<organism evidence="2 3">
    <name type="scientific">Leptospira santarosai str. MOR084</name>
    <dbReference type="NCBI Taxonomy" id="1049984"/>
    <lineage>
        <taxon>Bacteria</taxon>
        <taxon>Pseudomonadati</taxon>
        <taxon>Spirochaetota</taxon>
        <taxon>Spirochaetia</taxon>
        <taxon>Leptospirales</taxon>
        <taxon>Leptospiraceae</taxon>
        <taxon>Leptospira</taxon>
    </lineage>
</organism>
<dbReference type="GO" id="GO:0047444">
    <property type="term" value="F:N-acylneuraminate-9-phosphate synthase activity"/>
    <property type="evidence" value="ECO:0007669"/>
    <property type="project" value="TreeGrafter"/>
</dbReference>
<dbReference type="Gene3D" id="3.20.20.70">
    <property type="entry name" value="Aldolase class I"/>
    <property type="match status" value="1"/>
</dbReference>
<dbReference type="RefSeq" id="WP_004476535.1">
    <property type="nucleotide sequence ID" value="NZ_AHON02000027.1"/>
</dbReference>
<evidence type="ECO:0000313" key="3">
    <source>
        <dbReference type="Proteomes" id="UP000006329"/>
    </source>
</evidence>
<protein>
    <submittedName>
        <fullName evidence="2">NeuB family protein</fullName>
    </submittedName>
</protein>
<dbReference type="Proteomes" id="UP000006329">
    <property type="component" value="Unassembled WGS sequence"/>
</dbReference>
<dbReference type="InterPro" id="IPR013132">
    <property type="entry name" value="PseI/NeuA/B-like_N"/>
</dbReference>
<dbReference type="GO" id="GO:0016051">
    <property type="term" value="P:carbohydrate biosynthetic process"/>
    <property type="evidence" value="ECO:0007669"/>
    <property type="project" value="InterPro"/>
</dbReference>
<dbReference type="PANTHER" id="PTHR42966">
    <property type="entry name" value="N-ACETYLNEURAMINATE SYNTHASE"/>
    <property type="match status" value="1"/>
</dbReference>
<accession>A0A0E2BHF8</accession>
<dbReference type="PANTHER" id="PTHR42966:SF1">
    <property type="entry name" value="SIALIC ACID SYNTHASE"/>
    <property type="match status" value="1"/>
</dbReference>
<proteinExistence type="predicted"/>
<dbReference type="SUPFAM" id="SSF51569">
    <property type="entry name" value="Aldolase"/>
    <property type="match status" value="1"/>
</dbReference>
<dbReference type="AlphaFoldDB" id="A0A0E2BHF8"/>
<evidence type="ECO:0000259" key="1">
    <source>
        <dbReference type="Pfam" id="PF03102"/>
    </source>
</evidence>
<feature type="domain" description="PseI/NeuA/B-like" evidence="1">
    <location>
        <begin position="38"/>
        <end position="261"/>
    </location>
</feature>
<dbReference type="EMBL" id="AHON02000027">
    <property type="protein sequence ID" value="EKO34785.1"/>
    <property type="molecule type" value="Genomic_DNA"/>
</dbReference>
<name>A0A0E2BHF8_9LEPT</name>
<evidence type="ECO:0000313" key="2">
    <source>
        <dbReference type="EMBL" id="EKO34785.1"/>
    </source>
</evidence>
<dbReference type="InterPro" id="IPR051690">
    <property type="entry name" value="PseI-like"/>
</dbReference>
<dbReference type="InterPro" id="IPR013785">
    <property type="entry name" value="Aldolase_TIM"/>
</dbReference>
<keyword evidence="3" id="KW-1185">Reference proteome</keyword>
<sequence>MSQEITLGNIKIGGNNPVFIIAEAGLNHGGDLDLALRMIDEAADAKVSAIKFQAYNSEERFGENKEAVSLVKPAEFGKKEFSLLKERAQEKDILFFATPFDVPNLNMLKEIGVEILKIASCDICNITLLEAAANSGLLVILSRGTASAPEIEAAVSIFKKKKSPFILLHCVSSYPMNEADANLSAIQTLKSKYEFPIGYSDHSKGIEVPLLAVASGAEIIEKHYTVDRTLQGIDWEISAEPKELAKLVTEAERIRKILGHGKLEPQASEQEEIEYRDSLRRK</sequence>
<gene>
    <name evidence="2" type="ORF">LEP1GSC179_1569</name>
</gene>
<reference evidence="2" key="1">
    <citation type="submission" date="2012-10" db="EMBL/GenBank/DDBJ databases">
        <authorList>
            <person name="Harkins D.M."/>
            <person name="Durkin A.S."/>
            <person name="Brinkac L.M."/>
            <person name="Haft D.H."/>
            <person name="Selengut J.D."/>
            <person name="Sanka R."/>
            <person name="DePew J."/>
            <person name="Purushe J."/>
            <person name="Matthias M.A."/>
            <person name="Vinetz J.M."/>
            <person name="Sutton G.G."/>
            <person name="Nierman W.C."/>
            <person name="Fouts D.E."/>
        </authorList>
    </citation>
    <scope>NUCLEOTIDE SEQUENCE [LARGE SCALE GENOMIC DNA]</scope>
    <source>
        <strain evidence="2">MOR084</strain>
    </source>
</reference>
<comment type="caution">
    <text evidence="2">The sequence shown here is derived from an EMBL/GenBank/DDBJ whole genome shotgun (WGS) entry which is preliminary data.</text>
</comment>
<dbReference type="Pfam" id="PF03102">
    <property type="entry name" value="NeuB"/>
    <property type="match status" value="1"/>
</dbReference>